<accession>J3LK56</accession>
<dbReference type="HOGENOM" id="CLU_3093629_0_0_1"/>
<sequence length="52" mass="5795">LSPSQPNTSLSNIDHTQCLPPTLFMYKHNHLYENKLINPHVTAGNKYGSSGK</sequence>
<dbReference type="AlphaFoldDB" id="J3LK56"/>
<organism evidence="1">
    <name type="scientific">Oryza brachyantha</name>
    <name type="common">malo sina</name>
    <dbReference type="NCBI Taxonomy" id="4533"/>
    <lineage>
        <taxon>Eukaryota</taxon>
        <taxon>Viridiplantae</taxon>
        <taxon>Streptophyta</taxon>
        <taxon>Embryophyta</taxon>
        <taxon>Tracheophyta</taxon>
        <taxon>Spermatophyta</taxon>
        <taxon>Magnoliopsida</taxon>
        <taxon>Liliopsida</taxon>
        <taxon>Poales</taxon>
        <taxon>Poaceae</taxon>
        <taxon>BOP clade</taxon>
        <taxon>Oryzoideae</taxon>
        <taxon>Oryzeae</taxon>
        <taxon>Oryzinae</taxon>
        <taxon>Oryza</taxon>
    </lineage>
</organism>
<name>J3LK56_ORYBR</name>
<keyword evidence="2" id="KW-1185">Reference proteome</keyword>
<proteinExistence type="predicted"/>
<protein>
    <submittedName>
        <fullName evidence="1">Uncharacterized protein</fullName>
    </submittedName>
</protein>
<reference evidence="1" key="2">
    <citation type="submission" date="2013-04" db="UniProtKB">
        <authorList>
            <consortium name="EnsemblPlants"/>
        </authorList>
    </citation>
    <scope>IDENTIFICATION</scope>
</reference>
<reference evidence="1" key="1">
    <citation type="journal article" date="2013" name="Nat. Commun.">
        <title>Whole-genome sequencing of Oryza brachyantha reveals mechanisms underlying Oryza genome evolution.</title>
        <authorList>
            <person name="Chen J."/>
            <person name="Huang Q."/>
            <person name="Gao D."/>
            <person name="Wang J."/>
            <person name="Lang Y."/>
            <person name="Liu T."/>
            <person name="Li B."/>
            <person name="Bai Z."/>
            <person name="Luis Goicoechea J."/>
            <person name="Liang C."/>
            <person name="Chen C."/>
            <person name="Zhang W."/>
            <person name="Sun S."/>
            <person name="Liao Y."/>
            <person name="Zhang X."/>
            <person name="Yang L."/>
            <person name="Song C."/>
            <person name="Wang M."/>
            <person name="Shi J."/>
            <person name="Liu G."/>
            <person name="Liu J."/>
            <person name="Zhou H."/>
            <person name="Zhou W."/>
            <person name="Yu Q."/>
            <person name="An N."/>
            <person name="Chen Y."/>
            <person name="Cai Q."/>
            <person name="Wang B."/>
            <person name="Liu B."/>
            <person name="Min J."/>
            <person name="Huang Y."/>
            <person name="Wu H."/>
            <person name="Li Z."/>
            <person name="Zhang Y."/>
            <person name="Yin Y."/>
            <person name="Song W."/>
            <person name="Jiang J."/>
            <person name="Jackson S.A."/>
            <person name="Wing R.A."/>
            <person name="Wang J."/>
            <person name="Chen M."/>
        </authorList>
    </citation>
    <scope>NUCLEOTIDE SEQUENCE [LARGE SCALE GENOMIC DNA]</scope>
    <source>
        <strain evidence="1">cv. IRGC 101232</strain>
    </source>
</reference>
<dbReference type="Proteomes" id="UP000006038">
    <property type="component" value="Chromosome 3"/>
</dbReference>
<evidence type="ECO:0000313" key="1">
    <source>
        <dbReference type="EnsemblPlants" id="OB03G14320.1"/>
    </source>
</evidence>
<dbReference type="Gramene" id="OB03G14320.1">
    <property type="protein sequence ID" value="OB03G14320.1"/>
    <property type="gene ID" value="OB03G14320"/>
</dbReference>
<evidence type="ECO:0000313" key="2">
    <source>
        <dbReference type="Proteomes" id="UP000006038"/>
    </source>
</evidence>
<dbReference type="EnsemblPlants" id="OB03G14320.1">
    <property type="protein sequence ID" value="OB03G14320.1"/>
    <property type="gene ID" value="OB03G14320"/>
</dbReference>